<feature type="domain" description="Aminotransferase class I/classII large" evidence="2">
    <location>
        <begin position="65"/>
        <end position="115"/>
    </location>
</feature>
<dbReference type="InterPro" id="IPR015424">
    <property type="entry name" value="PyrdxlP-dep_Trfase"/>
</dbReference>
<dbReference type="InterPro" id="IPR015421">
    <property type="entry name" value="PyrdxlP-dep_Trfase_major"/>
</dbReference>
<dbReference type="PANTHER" id="PTHR43795:SF85">
    <property type="entry name" value="AMINOTRANSFERASE ACS10-RELATED"/>
    <property type="match status" value="1"/>
</dbReference>
<evidence type="ECO:0000313" key="3">
    <source>
        <dbReference type="EMBL" id="DAD22095.1"/>
    </source>
</evidence>
<keyword evidence="4" id="KW-1185">Reference proteome</keyword>
<dbReference type="SUPFAM" id="SSF53383">
    <property type="entry name" value="PLP-dependent transferases"/>
    <property type="match status" value="1"/>
</dbReference>
<dbReference type="PRINTS" id="PR00753">
    <property type="entry name" value="ACCSYNTHASE"/>
</dbReference>
<sequence>MMLTDKGCSLTLKDTLKLVLIPCYDLSSSGSESQHSCWWWLNSSIGILSGSGECVADVLETEDFDRSRVHIIYGLSKDLCLPGFRVGVIYTYNENVLAAAKRLAGFSSISTPTQRL</sequence>
<protein>
    <recommendedName>
        <fullName evidence="2">Aminotransferase class I/classII large domain-containing protein</fullName>
    </recommendedName>
</protein>
<keyword evidence="1" id="KW-0663">Pyridoxal phosphate</keyword>
<accession>A0A822XTE8</accession>
<evidence type="ECO:0000256" key="1">
    <source>
        <dbReference type="ARBA" id="ARBA00022898"/>
    </source>
</evidence>
<dbReference type="Pfam" id="PF00155">
    <property type="entry name" value="Aminotran_1_2"/>
    <property type="match status" value="1"/>
</dbReference>
<dbReference type="AlphaFoldDB" id="A0A822XTE8"/>
<dbReference type="Gene3D" id="3.40.640.10">
    <property type="entry name" value="Type I PLP-dependent aspartate aminotransferase-like (Major domain)"/>
    <property type="match status" value="1"/>
</dbReference>
<dbReference type="PANTHER" id="PTHR43795">
    <property type="entry name" value="BIFUNCTIONAL ASPARTATE AMINOTRANSFERASE AND GLUTAMATE/ASPARTATE-PREPHENATE AMINOTRANSFERASE-RELATED"/>
    <property type="match status" value="1"/>
</dbReference>
<evidence type="ECO:0000259" key="2">
    <source>
        <dbReference type="Pfam" id="PF00155"/>
    </source>
</evidence>
<dbReference type="EMBL" id="DUZY01000001">
    <property type="protein sequence ID" value="DAD22095.1"/>
    <property type="molecule type" value="Genomic_DNA"/>
</dbReference>
<dbReference type="Proteomes" id="UP000607653">
    <property type="component" value="Unassembled WGS sequence"/>
</dbReference>
<comment type="caution">
    <text evidence="3">The sequence shown here is derived from an EMBL/GenBank/DDBJ whole genome shotgun (WGS) entry which is preliminary data.</text>
</comment>
<dbReference type="InterPro" id="IPR004839">
    <property type="entry name" value="Aminotransferase_I/II_large"/>
</dbReference>
<gene>
    <name evidence="3" type="ORF">HUJ06_023558</name>
</gene>
<dbReference type="InterPro" id="IPR050478">
    <property type="entry name" value="Ethylene_sulfur-biosynth"/>
</dbReference>
<organism evidence="3 4">
    <name type="scientific">Nelumbo nucifera</name>
    <name type="common">Sacred lotus</name>
    <dbReference type="NCBI Taxonomy" id="4432"/>
    <lineage>
        <taxon>Eukaryota</taxon>
        <taxon>Viridiplantae</taxon>
        <taxon>Streptophyta</taxon>
        <taxon>Embryophyta</taxon>
        <taxon>Tracheophyta</taxon>
        <taxon>Spermatophyta</taxon>
        <taxon>Magnoliopsida</taxon>
        <taxon>Proteales</taxon>
        <taxon>Nelumbonaceae</taxon>
        <taxon>Nelumbo</taxon>
    </lineage>
</organism>
<dbReference type="GO" id="GO:0030170">
    <property type="term" value="F:pyridoxal phosphate binding"/>
    <property type="evidence" value="ECO:0007669"/>
    <property type="project" value="InterPro"/>
</dbReference>
<reference evidence="3 4" key="1">
    <citation type="journal article" date="2020" name="Mol. Biol. Evol.">
        <title>Distinct Expression and Methylation Patterns for Genes with Different Fates following a Single Whole-Genome Duplication in Flowering Plants.</title>
        <authorList>
            <person name="Shi T."/>
            <person name="Rahmani R.S."/>
            <person name="Gugger P.F."/>
            <person name="Wang M."/>
            <person name="Li H."/>
            <person name="Zhang Y."/>
            <person name="Li Z."/>
            <person name="Wang Q."/>
            <person name="Van de Peer Y."/>
            <person name="Marchal K."/>
            <person name="Chen J."/>
        </authorList>
    </citation>
    <scope>NUCLEOTIDE SEQUENCE [LARGE SCALE GENOMIC DNA]</scope>
    <source>
        <tissue evidence="3">Leaf</tissue>
    </source>
</reference>
<evidence type="ECO:0000313" key="4">
    <source>
        <dbReference type="Proteomes" id="UP000607653"/>
    </source>
</evidence>
<name>A0A822XTE8_NELNU</name>
<proteinExistence type="predicted"/>